<dbReference type="BioCyc" id="RCHA213810:RUM_RS11665-MONOMER"/>
<dbReference type="InterPro" id="IPR013693">
    <property type="entry name" value="SpoIID/LytB_N"/>
</dbReference>
<dbReference type="PATRIC" id="fig|213810.4.peg.2293"/>
<dbReference type="EMBL" id="FP929052">
    <property type="protein sequence ID" value="CBL18385.1"/>
    <property type="molecule type" value="Genomic_DNA"/>
</dbReference>
<dbReference type="RefSeq" id="WP_015559291.1">
    <property type="nucleotide sequence ID" value="NC_021039.1"/>
</dbReference>
<gene>
    <name evidence="3" type="ordered locus">RUM_23970</name>
</gene>
<feature type="domain" description="Peptidoglycan binding-like" evidence="1">
    <location>
        <begin position="188"/>
        <end position="248"/>
    </location>
</feature>
<feature type="domain" description="Peptidoglycan binding-like" evidence="1">
    <location>
        <begin position="288"/>
        <end position="346"/>
    </location>
</feature>
<dbReference type="GeneID" id="83157036"/>
<dbReference type="Gene3D" id="1.10.101.10">
    <property type="entry name" value="PGBD-like superfamily/PGBD"/>
    <property type="match status" value="3"/>
</dbReference>
<proteinExistence type="predicted"/>
<protein>
    <submittedName>
        <fullName evidence="3">Putative peptidoglycan-binding domain-containing protein</fullName>
    </submittedName>
</protein>
<dbReference type="HOGENOM" id="CLU_027560_1_0_9"/>
<reference evidence="3" key="1">
    <citation type="submission" date="2010-03" db="EMBL/GenBank/DDBJ databases">
        <title>The genome sequence of Ruminococcus sp. 18P13.</title>
        <authorList>
            <consortium name="metaHIT consortium -- http://www.metahit.eu/"/>
            <person name="Pajon A."/>
            <person name="Turner K."/>
            <person name="Parkhill J."/>
            <person name="Bernalier A."/>
        </authorList>
    </citation>
    <scope>NUCLEOTIDE SEQUENCE [LARGE SCALE GENOMIC DNA]</scope>
    <source>
        <strain evidence="3">Type strain: 18P13</strain>
    </source>
</reference>
<dbReference type="AlphaFoldDB" id="D4LFJ0"/>
<dbReference type="STRING" id="213810.RUM_23970"/>
<dbReference type="InterPro" id="IPR052905">
    <property type="entry name" value="LD-transpeptidase_YkuD-like"/>
</dbReference>
<name>D4LFJ0_RUMC1</name>
<organism evidence="3 4">
    <name type="scientific">Ruminococcus champanellensis (strain DSM 18848 / JCM 17042 / KCTC 15320 / 18P13)</name>
    <dbReference type="NCBI Taxonomy" id="213810"/>
    <lineage>
        <taxon>Bacteria</taxon>
        <taxon>Bacillati</taxon>
        <taxon>Bacillota</taxon>
        <taxon>Clostridia</taxon>
        <taxon>Eubacteriales</taxon>
        <taxon>Oscillospiraceae</taxon>
        <taxon>Ruminococcus</taxon>
    </lineage>
</organism>
<evidence type="ECO:0000259" key="2">
    <source>
        <dbReference type="Pfam" id="PF08486"/>
    </source>
</evidence>
<dbReference type="InterPro" id="IPR002477">
    <property type="entry name" value="Peptidoglycan-bd-like"/>
</dbReference>
<evidence type="ECO:0000313" key="3">
    <source>
        <dbReference type="EMBL" id="CBL18385.1"/>
    </source>
</evidence>
<feature type="domain" description="Sporulation stage II protein D amidase enhancer LytB N-terminal" evidence="2">
    <location>
        <begin position="26"/>
        <end position="90"/>
    </location>
</feature>
<reference evidence="3" key="2">
    <citation type="submission" date="2010-03" db="EMBL/GenBank/DDBJ databases">
        <authorList>
            <person name="Pajon A."/>
        </authorList>
    </citation>
    <scope>NUCLEOTIDE SEQUENCE</scope>
    <source>
        <strain evidence="3">Type strain: 18P13</strain>
    </source>
</reference>
<accession>D4LFJ0</accession>
<dbReference type="KEGG" id="rch:RUM_23970"/>
<dbReference type="Pfam" id="PF01471">
    <property type="entry name" value="PG_binding_1"/>
    <property type="match status" value="3"/>
</dbReference>
<evidence type="ECO:0000313" key="4">
    <source>
        <dbReference type="Proteomes" id="UP000007054"/>
    </source>
</evidence>
<dbReference type="Proteomes" id="UP000007054">
    <property type="component" value="Chromosome"/>
</dbReference>
<feature type="domain" description="Peptidoglycan binding-like" evidence="1">
    <location>
        <begin position="379"/>
        <end position="439"/>
    </location>
</feature>
<dbReference type="SUPFAM" id="SSF47090">
    <property type="entry name" value="PGBD-like"/>
    <property type="match status" value="3"/>
</dbReference>
<dbReference type="Pfam" id="PF08486">
    <property type="entry name" value="SpoIID"/>
    <property type="match status" value="1"/>
</dbReference>
<dbReference type="PANTHER" id="PTHR41533">
    <property type="entry name" value="L,D-TRANSPEPTIDASE HI_1667-RELATED"/>
    <property type="match status" value="1"/>
</dbReference>
<evidence type="ECO:0000259" key="1">
    <source>
        <dbReference type="Pfam" id="PF01471"/>
    </source>
</evidence>
<dbReference type="PANTHER" id="PTHR41533:SF1">
    <property type="entry name" value="L,D-TRANSPEPTIDASE YCBB-RELATED"/>
    <property type="match status" value="1"/>
</dbReference>
<keyword evidence="4" id="KW-1185">Reference proteome</keyword>
<dbReference type="InterPro" id="IPR036366">
    <property type="entry name" value="PGBDSf"/>
</dbReference>
<sequence>MDGTPFIPEQITVHLGTPDSNAPNVTVSFPDYIKNVISSEIYPTWPENSMRANIYAAVSFALNRIYTEWYRSRGYDFDITNSTQFDQAFVNGREIFQPVSVLVDELFNSYLRRRGNVEPLFAAFCNGTTVTCEGLSQWGTVDLAKQGFTPYEILTYYYGDNLEIVQDAPIAPNVPSYPERPLQEGDSSDDVRAIQIRLRRIAQNYPAIPVIPDTDGVFGTPTAAAVEEFQRIFSLPATGVVDQSTWYRIEYIYNSVKKLAELSSEGEQFENVQKQYTEDLRPGMESMQVKLVQYYLAVVGAYYEQVQPVEITGYYGDQTAASVRSFQQVFGLPQTGIINRATWNQLTDAYLGIVADLPATGENVIAIYPGTVLKEGTTSEAVRIAQEYLNFLHGVYPQIPAVNNTGYFGPVTRSAVLAFQRLMGLEENGLIGPITWDELARVYSEHRFGYDKRPYQHPGYTIK</sequence>
<dbReference type="InterPro" id="IPR036365">
    <property type="entry name" value="PGBD-like_sf"/>
</dbReference>